<evidence type="ECO:0008006" key="12">
    <source>
        <dbReference type="Google" id="ProtNLM"/>
    </source>
</evidence>
<accession>A0A919ULR4</accession>
<dbReference type="InterPro" id="IPR012291">
    <property type="entry name" value="CBM2_carb-bd_dom_sf"/>
</dbReference>
<evidence type="ECO:0000259" key="9">
    <source>
        <dbReference type="PROSITE" id="PS51173"/>
    </source>
</evidence>
<dbReference type="PROSITE" id="PS50853">
    <property type="entry name" value="FN3"/>
    <property type="match status" value="2"/>
</dbReference>
<feature type="domain" description="Fibronectin type-III" evidence="8">
    <location>
        <begin position="254"/>
        <end position="345"/>
    </location>
</feature>
<dbReference type="Gene3D" id="2.60.40.10">
    <property type="entry name" value="Immunoglobulins"/>
    <property type="match status" value="2"/>
</dbReference>
<evidence type="ECO:0000256" key="6">
    <source>
        <dbReference type="SAM" id="MobiDB-lite"/>
    </source>
</evidence>
<dbReference type="InterPro" id="IPR001919">
    <property type="entry name" value="CBD2"/>
</dbReference>
<keyword evidence="7" id="KW-0732">Signal</keyword>
<evidence type="ECO:0000313" key="11">
    <source>
        <dbReference type="Proteomes" id="UP000640052"/>
    </source>
</evidence>
<dbReference type="InterPro" id="IPR008965">
    <property type="entry name" value="CBM2/CBM3_carb-bd_dom_sf"/>
</dbReference>
<gene>
    <name evidence="10" type="ORF">Aph01nite_48010</name>
</gene>
<dbReference type="Gene3D" id="2.60.40.290">
    <property type="match status" value="1"/>
</dbReference>
<feature type="compositionally biased region" description="Polar residues" evidence="6">
    <location>
        <begin position="358"/>
        <end position="369"/>
    </location>
</feature>
<dbReference type="SUPFAM" id="SSF49899">
    <property type="entry name" value="Concanavalin A-like lectins/glucanases"/>
    <property type="match status" value="1"/>
</dbReference>
<dbReference type="InterPro" id="IPR013319">
    <property type="entry name" value="GH11/12"/>
</dbReference>
<dbReference type="Gene3D" id="2.60.120.180">
    <property type="match status" value="1"/>
</dbReference>
<feature type="domain" description="Fibronectin type-III" evidence="8">
    <location>
        <begin position="354"/>
        <end position="445"/>
    </location>
</feature>
<keyword evidence="2 5" id="KW-0119">Carbohydrate metabolism</keyword>
<dbReference type="InterPro" id="IPR036116">
    <property type="entry name" value="FN3_sf"/>
</dbReference>
<dbReference type="Proteomes" id="UP000640052">
    <property type="component" value="Unassembled WGS sequence"/>
</dbReference>
<evidence type="ECO:0000256" key="2">
    <source>
        <dbReference type="ARBA" id="ARBA00023277"/>
    </source>
</evidence>
<dbReference type="PANTHER" id="PTHR34002:SF9">
    <property type="entry name" value="XYLOGLUCAN-SPECIFIC ENDO-BETA-1,4-GLUCANASE A"/>
    <property type="match status" value="1"/>
</dbReference>
<dbReference type="GO" id="GO:0000272">
    <property type="term" value="P:polysaccharide catabolic process"/>
    <property type="evidence" value="ECO:0007669"/>
    <property type="project" value="UniProtKB-KW"/>
</dbReference>
<evidence type="ECO:0000256" key="1">
    <source>
        <dbReference type="ARBA" id="ARBA00005519"/>
    </source>
</evidence>
<dbReference type="AlphaFoldDB" id="A0A919ULR4"/>
<comment type="caution">
    <text evidence="10">The sequence shown here is derived from an EMBL/GenBank/DDBJ whole genome shotgun (WGS) entry which is preliminary data.</text>
</comment>
<feature type="region of interest" description="Disordered" evidence="6">
    <location>
        <begin position="332"/>
        <end position="369"/>
    </location>
</feature>
<feature type="signal peptide" evidence="7">
    <location>
        <begin position="1"/>
        <end position="19"/>
    </location>
</feature>
<dbReference type="RefSeq" id="WP_204043171.1">
    <property type="nucleotide sequence ID" value="NZ_BOOA01000041.1"/>
</dbReference>
<protein>
    <recommendedName>
        <fullName evidence="12">Glycosyl hydrolase family 5</fullName>
    </recommendedName>
</protein>
<dbReference type="Pfam" id="PF00553">
    <property type="entry name" value="CBM_2"/>
    <property type="match status" value="1"/>
</dbReference>
<dbReference type="InterPro" id="IPR013320">
    <property type="entry name" value="ConA-like_dom_sf"/>
</dbReference>
<dbReference type="InterPro" id="IPR013783">
    <property type="entry name" value="Ig-like_fold"/>
</dbReference>
<dbReference type="Pfam" id="PF00041">
    <property type="entry name" value="fn3"/>
    <property type="match status" value="2"/>
</dbReference>
<dbReference type="InterPro" id="IPR002594">
    <property type="entry name" value="GH12"/>
</dbReference>
<reference evidence="10" key="1">
    <citation type="submission" date="2021-01" db="EMBL/GenBank/DDBJ databases">
        <title>Whole genome shotgun sequence of Acrocarpospora phusangensis NBRC 108782.</title>
        <authorList>
            <person name="Komaki H."/>
            <person name="Tamura T."/>
        </authorList>
    </citation>
    <scope>NUCLEOTIDE SEQUENCE</scope>
    <source>
        <strain evidence="10">NBRC 108782</strain>
    </source>
</reference>
<feature type="domain" description="CBM2" evidence="9">
    <location>
        <begin position="440"/>
        <end position="543"/>
    </location>
</feature>
<comment type="similarity">
    <text evidence="1 5">Belongs to the glycosyl hydrolase 12 (cellulase H) family.</text>
</comment>
<dbReference type="EMBL" id="BOOA01000041">
    <property type="protein sequence ID" value="GIH26491.1"/>
    <property type="molecule type" value="Genomic_DNA"/>
</dbReference>
<dbReference type="GO" id="GO:0008810">
    <property type="term" value="F:cellulase activity"/>
    <property type="evidence" value="ECO:0007669"/>
    <property type="project" value="InterPro"/>
</dbReference>
<keyword evidence="5" id="KW-0378">Hydrolase</keyword>
<dbReference type="CDD" id="cd00063">
    <property type="entry name" value="FN3"/>
    <property type="match status" value="2"/>
</dbReference>
<dbReference type="Pfam" id="PF01670">
    <property type="entry name" value="Glyco_hydro_12"/>
    <property type="match status" value="1"/>
</dbReference>
<dbReference type="SMART" id="SM00060">
    <property type="entry name" value="FN3"/>
    <property type="match status" value="2"/>
</dbReference>
<evidence type="ECO:0000313" key="10">
    <source>
        <dbReference type="EMBL" id="GIH26491.1"/>
    </source>
</evidence>
<keyword evidence="3 5" id="KW-0326">Glycosidase</keyword>
<dbReference type="SUPFAM" id="SSF49384">
    <property type="entry name" value="Carbohydrate-binding domain"/>
    <property type="match status" value="1"/>
</dbReference>
<sequence length="543" mass="55905">MAVVLLLGTVIALAAPAYAAPVICETFGSTSIQSGRFIVMNNVWGASTPQCIDVNQAGGFTIQSAGHNNATNGAPAAYPAIYAGCHYGNCSTGSSLPMQASNPAFNNIRSSVSYSYPSSGTYNAAYDLWFDPTPRTNGQNTGIEVMIWLNRQGSIQPIGSQVGTVTLAGTTWQVWFGNPGWNVVSYVRTSTGTSLDFNINTFYTDAVNRGYAQRSWYLTSVQAGFEPWIGGAGLTVNNFTYTTTGGGDTSPPTTPGNLTASGTTANSTSLSWSASSDNVGVTGYDIFRRQGTTGTFTNVGTSTGTTFAATGLTASTQYQFYVVARDAAGNQSAQSSTVSVTTSGGGGDTSPPTAPGNLTASGTTASGTNLSWSASSDNVGVTGYTIFRRQGTTGTFTNVGTSTGTTFAATGLTASTQYQFYVVARDAAGNQSAQSSTVSVTTSGGGTTGTCTVRFDAWNNGYVAQMTVNGPRSGWTFTFALPSGHTLTGSWNAQWTTSGSNVTATNQSHNGNLSAGQSTGIGFQATRPNGNTQLPTIPGCTVV</sequence>
<dbReference type="PANTHER" id="PTHR34002">
    <property type="entry name" value="BLR1656 PROTEIN"/>
    <property type="match status" value="1"/>
</dbReference>
<dbReference type="PROSITE" id="PS51173">
    <property type="entry name" value="CBM2"/>
    <property type="match status" value="1"/>
</dbReference>
<feature type="chain" id="PRO_5037379180" description="Glycosyl hydrolase family 5" evidence="7">
    <location>
        <begin position="20"/>
        <end position="543"/>
    </location>
</feature>
<evidence type="ECO:0000256" key="3">
    <source>
        <dbReference type="ARBA" id="ARBA00023295"/>
    </source>
</evidence>
<dbReference type="InterPro" id="IPR003961">
    <property type="entry name" value="FN3_dom"/>
</dbReference>
<evidence type="ECO:0000256" key="7">
    <source>
        <dbReference type="SAM" id="SignalP"/>
    </source>
</evidence>
<keyword evidence="4 5" id="KW-0624">Polysaccharide degradation</keyword>
<evidence type="ECO:0000256" key="4">
    <source>
        <dbReference type="ARBA" id="ARBA00023326"/>
    </source>
</evidence>
<proteinExistence type="inferred from homology"/>
<name>A0A919ULR4_9ACTN</name>
<evidence type="ECO:0000256" key="5">
    <source>
        <dbReference type="RuleBase" id="RU361163"/>
    </source>
</evidence>
<keyword evidence="11" id="KW-1185">Reference proteome</keyword>
<dbReference type="SMART" id="SM00637">
    <property type="entry name" value="CBD_II"/>
    <property type="match status" value="1"/>
</dbReference>
<dbReference type="GO" id="GO:0030247">
    <property type="term" value="F:polysaccharide binding"/>
    <property type="evidence" value="ECO:0007669"/>
    <property type="project" value="UniProtKB-UniRule"/>
</dbReference>
<evidence type="ECO:0000259" key="8">
    <source>
        <dbReference type="PROSITE" id="PS50853"/>
    </source>
</evidence>
<dbReference type="SUPFAM" id="SSF49265">
    <property type="entry name" value="Fibronectin type III"/>
    <property type="match status" value="1"/>
</dbReference>
<organism evidence="10 11">
    <name type="scientific">Acrocarpospora phusangensis</name>
    <dbReference type="NCBI Taxonomy" id="1070424"/>
    <lineage>
        <taxon>Bacteria</taxon>
        <taxon>Bacillati</taxon>
        <taxon>Actinomycetota</taxon>
        <taxon>Actinomycetes</taxon>
        <taxon>Streptosporangiales</taxon>
        <taxon>Streptosporangiaceae</taxon>
        <taxon>Acrocarpospora</taxon>
    </lineage>
</organism>